<feature type="transmembrane region" description="Helical" evidence="2">
    <location>
        <begin position="15"/>
        <end position="35"/>
    </location>
</feature>
<feature type="transmembrane region" description="Helical" evidence="2">
    <location>
        <begin position="354"/>
        <end position="378"/>
    </location>
</feature>
<dbReference type="RefSeq" id="WP_281897691.1">
    <property type="nucleotide sequence ID" value="NZ_BSDI01000017.1"/>
</dbReference>
<dbReference type="EMBL" id="BSDI01000017">
    <property type="protein sequence ID" value="GLH98618.1"/>
    <property type="molecule type" value="Genomic_DNA"/>
</dbReference>
<organism evidence="3 4">
    <name type="scientific">Phytohabitans aurantiacus</name>
    <dbReference type="NCBI Taxonomy" id="3016789"/>
    <lineage>
        <taxon>Bacteria</taxon>
        <taxon>Bacillati</taxon>
        <taxon>Actinomycetota</taxon>
        <taxon>Actinomycetes</taxon>
        <taxon>Micromonosporales</taxon>
        <taxon>Micromonosporaceae</taxon>
    </lineage>
</organism>
<evidence type="ECO:0000256" key="1">
    <source>
        <dbReference type="SAM" id="MobiDB-lite"/>
    </source>
</evidence>
<feature type="transmembrane region" description="Helical" evidence="2">
    <location>
        <begin position="385"/>
        <end position="404"/>
    </location>
</feature>
<evidence type="ECO:0000313" key="4">
    <source>
        <dbReference type="Proteomes" id="UP001144280"/>
    </source>
</evidence>
<evidence type="ECO:0000256" key="2">
    <source>
        <dbReference type="SAM" id="Phobius"/>
    </source>
</evidence>
<sequence length="452" mass="47314">MTAVLRSEWTKFRTVRSTVWCLLAAVGMIVVLAVLQSSGSTGPPRTDAGPADRFQFVYQPTAGNVTIVAHVRAQDASHPWAKAGVIIKEGTAYAAVMVTPDHGVRMRTGTTTDLAGSRTPAPRWLKLARAGNTITGYESADGASWRTVGAVTLDGLPQVAEVGLFVTSPDEERVSGTPTAKRQQAIHTVGRATFDAVTITPKPAAEWSSQDVAPPAEPPVPGRTRAPEPPAGSTSRAGDMFTVTGSGELGRPQPVEDSTRVDAVLGAVILSVILFVTAGTLYMTAEYRRNLTWTTFAAIPQRGRVLAAKALILGGVTFLAGLVATGAAFWLSQPILRDHGYRAPAFPDPSTTTVVRAIVGGAAFLALIALFSLGVGVILRRTASVITSVVALVFVPQVVAPFLPPTAGSRLLGVTPIAGMSIGYPWSGVAVLAGYAAAALSVGYWLLRRRDA</sequence>
<keyword evidence="2" id="KW-0812">Transmembrane</keyword>
<keyword evidence="2" id="KW-0472">Membrane</keyword>
<feature type="transmembrane region" description="Helical" evidence="2">
    <location>
        <begin position="306"/>
        <end position="331"/>
    </location>
</feature>
<accession>A0ABQ5QVM7</accession>
<dbReference type="Proteomes" id="UP001144280">
    <property type="component" value="Unassembled WGS sequence"/>
</dbReference>
<evidence type="ECO:0008006" key="5">
    <source>
        <dbReference type="Google" id="ProtNLM"/>
    </source>
</evidence>
<gene>
    <name evidence="3" type="ORF">Pa4123_38930</name>
</gene>
<reference evidence="3" key="1">
    <citation type="submission" date="2022-12" db="EMBL/GenBank/DDBJ databases">
        <title>New Phytohabitans aurantiacus sp. RD004123 nov., an actinomycete isolated from soil.</title>
        <authorList>
            <person name="Triningsih D.W."/>
            <person name="Harunari E."/>
            <person name="Igarashi Y."/>
        </authorList>
    </citation>
    <scope>NUCLEOTIDE SEQUENCE</scope>
    <source>
        <strain evidence="3">RD004123</strain>
    </source>
</reference>
<comment type="caution">
    <text evidence="3">The sequence shown here is derived from an EMBL/GenBank/DDBJ whole genome shotgun (WGS) entry which is preliminary data.</text>
</comment>
<keyword evidence="2" id="KW-1133">Transmembrane helix</keyword>
<keyword evidence="4" id="KW-1185">Reference proteome</keyword>
<name>A0ABQ5QVM7_9ACTN</name>
<feature type="transmembrane region" description="Helical" evidence="2">
    <location>
        <begin position="263"/>
        <end position="285"/>
    </location>
</feature>
<dbReference type="Gene3D" id="2.60.120.200">
    <property type="match status" value="1"/>
</dbReference>
<evidence type="ECO:0000313" key="3">
    <source>
        <dbReference type="EMBL" id="GLH98618.1"/>
    </source>
</evidence>
<feature type="region of interest" description="Disordered" evidence="1">
    <location>
        <begin position="203"/>
        <end position="255"/>
    </location>
</feature>
<proteinExistence type="predicted"/>
<feature type="transmembrane region" description="Helical" evidence="2">
    <location>
        <begin position="424"/>
        <end position="447"/>
    </location>
</feature>
<protein>
    <recommendedName>
        <fullName evidence="5">ABC transporter permease</fullName>
    </recommendedName>
</protein>